<evidence type="ECO:0000313" key="2">
    <source>
        <dbReference type="EMBL" id="MDQ0507216.1"/>
    </source>
</evidence>
<evidence type="ECO:0000256" key="1">
    <source>
        <dbReference type="SAM" id="SignalP"/>
    </source>
</evidence>
<keyword evidence="1" id="KW-0732">Signal</keyword>
<feature type="chain" id="PRO_5047414428" evidence="1">
    <location>
        <begin position="21"/>
        <end position="242"/>
    </location>
</feature>
<dbReference type="RefSeq" id="WP_237346378.1">
    <property type="nucleotide sequence ID" value="NZ_JABWGX010000018.1"/>
</dbReference>
<feature type="signal peptide" evidence="1">
    <location>
        <begin position="1"/>
        <end position="20"/>
    </location>
</feature>
<keyword evidence="3" id="KW-1185">Reference proteome</keyword>
<protein>
    <submittedName>
        <fullName evidence="2">Uncharacterized protein</fullName>
    </submittedName>
</protein>
<gene>
    <name evidence="2" type="ORF">QOZ94_004032</name>
</gene>
<dbReference type="Proteomes" id="UP001241747">
    <property type="component" value="Unassembled WGS sequence"/>
</dbReference>
<proteinExistence type="predicted"/>
<reference evidence="2 3" key="1">
    <citation type="submission" date="2023-07" db="EMBL/GenBank/DDBJ databases">
        <title>Genomic Encyclopedia of Type Strains, Phase IV (KMG-IV): sequencing the most valuable type-strain genomes for metagenomic binning, comparative biology and taxonomic classification.</title>
        <authorList>
            <person name="Goeker M."/>
        </authorList>
    </citation>
    <scope>NUCLEOTIDE SEQUENCE [LARGE SCALE GENOMIC DNA]</scope>
    <source>
        <strain evidence="2 3">DSM 3770</strain>
    </source>
</reference>
<organism evidence="2 3">
    <name type="scientific">Xanthobacter agilis</name>
    <dbReference type="NCBI Taxonomy" id="47492"/>
    <lineage>
        <taxon>Bacteria</taxon>
        <taxon>Pseudomonadati</taxon>
        <taxon>Pseudomonadota</taxon>
        <taxon>Alphaproteobacteria</taxon>
        <taxon>Hyphomicrobiales</taxon>
        <taxon>Xanthobacteraceae</taxon>
        <taxon>Xanthobacter</taxon>
    </lineage>
</organism>
<sequence length="242" mass="25859">MTVPFLRGAALALLLGSALAAPAGAQEVAQEATQEAAQKVAAPPSAAALLFDTPQLEAAQPGHALTYRYSRKMTDPELGPSFDDTIKLEVEPASAGAPAGARTLKVDFFGPERHRAAGPFEDVTGNPVLILFLENHVADLSGKLLGNPRYFKNAIRAALRDKAEVTPAEFTVGGRAYKGWRVKVAPFAGDPNAKRLRGLDTLTYTFDVAPDLPGEFVRMTITADVKDGRLWEEALTYDPQGS</sequence>
<name>A0ABU0LJ98_XANAG</name>
<accession>A0ABU0LJ98</accession>
<dbReference type="EMBL" id="JAUSVY010000014">
    <property type="protein sequence ID" value="MDQ0507216.1"/>
    <property type="molecule type" value="Genomic_DNA"/>
</dbReference>
<evidence type="ECO:0000313" key="3">
    <source>
        <dbReference type="Proteomes" id="UP001241747"/>
    </source>
</evidence>
<comment type="caution">
    <text evidence="2">The sequence shown here is derived from an EMBL/GenBank/DDBJ whole genome shotgun (WGS) entry which is preliminary data.</text>
</comment>